<dbReference type="AlphaFoldDB" id="A0A2U3JZI3"/>
<proteinExistence type="predicted"/>
<organism evidence="1 2">
    <name type="scientific">Candidatus Sulfotelmatobacter kueseliae</name>
    <dbReference type="NCBI Taxonomy" id="2042962"/>
    <lineage>
        <taxon>Bacteria</taxon>
        <taxon>Pseudomonadati</taxon>
        <taxon>Acidobacteriota</taxon>
        <taxon>Terriglobia</taxon>
        <taxon>Terriglobales</taxon>
        <taxon>Candidatus Korobacteraceae</taxon>
        <taxon>Candidatus Sulfotelmatobacter</taxon>
    </lineage>
</organism>
<sequence>MKSTPISVTEAARNFADCVNRVRYQNMSFVLLKNGTPVARLVPEKEKICLGRDLAKVLRKVDLPTDEAAAWNRDLKKARKSLKPQPDKWR</sequence>
<dbReference type="Proteomes" id="UP000238701">
    <property type="component" value="Unassembled WGS sequence"/>
</dbReference>
<gene>
    <name evidence="1" type="ORF">SBA1_1090022</name>
</gene>
<dbReference type="EMBL" id="OMOD01000012">
    <property type="protein sequence ID" value="SPF32690.1"/>
    <property type="molecule type" value="Genomic_DNA"/>
</dbReference>
<evidence type="ECO:0000313" key="2">
    <source>
        <dbReference type="Proteomes" id="UP000238701"/>
    </source>
</evidence>
<name>A0A2U3JZI3_9BACT</name>
<dbReference type="NCBIfam" id="TIGR01552">
    <property type="entry name" value="phd_fam"/>
    <property type="match status" value="1"/>
</dbReference>
<protein>
    <recommendedName>
        <fullName evidence="3">Antitoxin</fullName>
    </recommendedName>
</protein>
<accession>A0A2U3JZI3</accession>
<evidence type="ECO:0000313" key="1">
    <source>
        <dbReference type="EMBL" id="SPF32690.1"/>
    </source>
</evidence>
<dbReference type="OrthoDB" id="122644at2"/>
<reference evidence="2" key="1">
    <citation type="submission" date="2018-02" db="EMBL/GenBank/DDBJ databases">
        <authorList>
            <person name="Hausmann B."/>
        </authorList>
    </citation>
    <scope>NUCLEOTIDE SEQUENCE [LARGE SCALE GENOMIC DNA]</scope>
    <source>
        <strain evidence="2">Peat soil MAG SbA1</strain>
    </source>
</reference>
<evidence type="ECO:0008006" key="3">
    <source>
        <dbReference type="Google" id="ProtNLM"/>
    </source>
</evidence>